<sequence length="41" mass="4845">MDQAQQVQFKLQVLSHQDHEQLSSREVAAVYEIRNYKQVVT</sequence>
<name>C9Y961_CURXX</name>
<dbReference type="AlphaFoldDB" id="C9Y961"/>
<proteinExistence type="predicted"/>
<reference evidence="1" key="1">
    <citation type="journal article" date="2010" name="Nature">
        <title>The dynamic genome of Hydra.</title>
        <authorList>
            <person name="Chapman J.A."/>
            <person name="Kirkness E.F."/>
            <person name="Simakov O."/>
            <person name="Hampson S.E."/>
            <person name="Mitros T."/>
            <person name="Weinmaier T."/>
            <person name="Rattei T."/>
            <person name="Balasubramanian P.G."/>
            <person name="Borman J."/>
            <person name="Busam D."/>
            <person name="Disbennett K."/>
            <person name="Pfannkoch C."/>
            <person name="Sumin N."/>
            <person name="Sutton G."/>
            <person name="Viswanathan L."/>
            <person name="Walenz B."/>
            <person name="Goodstein D.M."/>
            <person name="Hellsten U."/>
            <person name="Kawashima T."/>
            <person name="Prochnik S.E."/>
            <person name="Putnam N.H."/>
            <person name="Shu S."/>
            <person name="Blumberg B."/>
            <person name="Dana C.E."/>
            <person name="Gee L."/>
            <person name="Kibler D.F."/>
            <person name="Law L."/>
            <person name="Lindgens D."/>
            <person name="Martinez D.E."/>
            <person name="Peng J."/>
            <person name="Wigge P.A."/>
            <person name="Bertulat B."/>
            <person name="Guder C."/>
            <person name="Nakamura Y."/>
            <person name="Ozbek S."/>
            <person name="Watanabe H."/>
            <person name="Khalturin K."/>
            <person name="Hemmrich G."/>
            <person name="Franke A."/>
            <person name="Augustin R."/>
            <person name="Fraune S."/>
            <person name="Hayakawa E."/>
            <person name="Hayakawa S."/>
            <person name="Hirose M."/>
            <person name="Hwang J."/>
            <person name="Ikeo K."/>
            <person name="Nishimiya-Fujisawa C."/>
            <person name="Ogura A."/>
            <person name="Takahashi T."/>
            <person name="Steinmetz P.R."/>
            <person name="Zhang X."/>
            <person name="Aufschnaiter R."/>
            <person name="Eder M.K."/>
            <person name="Gorny A.K."/>
            <person name="Salvenmoser W."/>
            <person name="Heimberg A.M."/>
            <person name="Wheeler B.M."/>
            <person name="Peterson K.J."/>
            <person name="Boettger A."/>
            <person name="Tischler P."/>
            <person name="Wolf A."/>
            <person name="Gojobori T."/>
            <person name="Remington K.A."/>
            <person name="Strausberg R.L."/>
            <person name="Venter J."/>
            <person name="Technau U."/>
            <person name="Hobmayer B."/>
            <person name="Bosch T.C."/>
            <person name="Holstein T.W."/>
            <person name="Fujisawa T."/>
            <person name="Bode H.R."/>
            <person name="David C.N."/>
            <person name="Rokhsar D.S."/>
            <person name="Steele R.E."/>
        </authorList>
    </citation>
    <scope>NUCLEOTIDE SEQUENCE</scope>
</reference>
<evidence type="ECO:0000313" key="1">
    <source>
        <dbReference type="EMBL" id="CBA28308.1"/>
    </source>
</evidence>
<protein>
    <submittedName>
        <fullName evidence="1">Uncharacterized protein</fullName>
    </submittedName>
</protein>
<organism evidence="1">
    <name type="scientific">Curvibacter symbiont subsp. Hydra magnipapillata</name>
    <dbReference type="NCBI Taxonomy" id="667019"/>
    <lineage>
        <taxon>Bacteria</taxon>
        <taxon>Pseudomonadati</taxon>
        <taxon>Pseudomonadota</taxon>
        <taxon>Betaproteobacteria</taxon>
        <taxon>Burkholderiales</taxon>
        <taxon>Comamonadaceae</taxon>
        <taxon>Curvibacter</taxon>
    </lineage>
</organism>
<gene>
    <name evidence="1" type="ORF">Csp_A06620</name>
</gene>
<dbReference type="EMBL" id="FN543104">
    <property type="protein sequence ID" value="CBA28308.1"/>
    <property type="molecule type" value="Genomic_DNA"/>
</dbReference>
<accession>C9Y961</accession>